<evidence type="ECO:0000256" key="1">
    <source>
        <dbReference type="ARBA" id="ARBA00004123"/>
    </source>
</evidence>
<dbReference type="GO" id="GO:0008270">
    <property type="term" value="F:zinc ion binding"/>
    <property type="evidence" value="ECO:0007669"/>
    <property type="project" value="UniProtKB-KW"/>
</dbReference>
<keyword evidence="12" id="KW-1185">Reference proteome</keyword>
<dbReference type="SMART" id="SM00225">
    <property type="entry name" value="BTB"/>
    <property type="match status" value="1"/>
</dbReference>
<dbReference type="Pfam" id="PF00651">
    <property type="entry name" value="BTB"/>
    <property type="match status" value="1"/>
</dbReference>
<dbReference type="AlphaFoldDB" id="A0A7R8X989"/>
<dbReference type="PROSITE" id="PS50157">
    <property type="entry name" value="ZINC_FINGER_C2H2_2"/>
    <property type="match status" value="2"/>
</dbReference>
<dbReference type="CDD" id="cd18315">
    <property type="entry name" value="BTB_POZ_BAB-like"/>
    <property type="match status" value="1"/>
</dbReference>
<evidence type="ECO:0000256" key="2">
    <source>
        <dbReference type="ARBA" id="ARBA00022723"/>
    </source>
</evidence>
<feature type="domain" description="BTB" evidence="9">
    <location>
        <begin position="30"/>
        <end position="95"/>
    </location>
</feature>
<keyword evidence="5" id="KW-0862">Zinc</keyword>
<proteinExistence type="predicted"/>
<feature type="domain" description="C2H2-type" evidence="10">
    <location>
        <begin position="318"/>
        <end position="345"/>
    </location>
</feature>
<dbReference type="OrthoDB" id="6077919at2759"/>
<dbReference type="InterPro" id="IPR036236">
    <property type="entry name" value="Znf_C2H2_sf"/>
</dbReference>
<evidence type="ECO:0000259" key="9">
    <source>
        <dbReference type="PROSITE" id="PS50097"/>
    </source>
</evidence>
<dbReference type="InterPro" id="IPR013087">
    <property type="entry name" value="Znf_C2H2_type"/>
</dbReference>
<evidence type="ECO:0000256" key="4">
    <source>
        <dbReference type="ARBA" id="ARBA00022771"/>
    </source>
</evidence>
<evidence type="ECO:0000313" key="11">
    <source>
        <dbReference type="EMBL" id="CAD7246157.1"/>
    </source>
</evidence>
<evidence type="ECO:0000313" key="12">
    <source>
        <dbReference type="Proteomes" id="UP000677054"/>
    </source>
</evidence>
<reference evidence="11" key="1">
    <citation type="submission" date="2020-11" db="EMBL/GenBank/DDBJ databases">
        <authorList>
            <person name="Tran Van P."/>
        </authorList>
    </citation>
    <scope>NUCLEOTIDE SEQUENCE</scope>
</reference>
<dbReference type="GO" id="GO:0048513">
    <property type="term" value="P:animal organ development"/>
    <property type="evidence" value="ECO:0007669"/>
    <property type="project" value="UniProtKB-ARBA"/>
</dbReference>
<dbReference type="InterPro" id="IPR051095">
    <property type="entry name" value="Dros_DevTransReg"/>
</dbReference>
<dbReference type="SUPFAM" id="SSF57667">
    <property type="entry name" value="beta-beta-alpha zinc fingers"/>
    <property type="match status" value="1"/>
</dbReference>
<dbReference type="PROSITE" id="PS50097">
    <property type="entry name" value="BTB"/>
    <property type="match status" value="1"/>
</dbReference>
<keyword evidence="4 8" id="KW-0863">Zinc-finger</keyword>
<dbReference type="PROSITE" id="PS00028">
    <property type="entry name" value="ZINC_FINGER_C2H2_1"/>
    <property type="match status" value="1"/>
</dbReference>
<evidence type="ECO:0000256" key="8">
    <source>
        <dbReference type="PROSITE-ProRule" id="PRU00042"/>
    </source>
</evidence>
<comment type="subcellular location">
    <subcellularLocation>
        <location evidence="1">Nucleus</location>
    </subcellularLocation>
</comment>
<name>A0A7R8X989_9CRUS</name>
<keyword evidence="3" id="KW-0677">Repeat</keyword>
<evidence type="ECO:0000256" key="7">
    <source>
        <dbReference type="ARBA" id="ARBA00023242"/>
    </source>
</evidence>
<evidence type="ECO:0000259" key="10">
    <source>
        <dbReference type="PROSITE" id="PS50157"/>
    </source>
</evidence>
<dbReference type="PANTHER" id="PTHR23110">
    <property type="entry name" value="BTB DOMAIN TRANSCRIPTION FACTOR"/>
    <property type="match status" value="1"/>
</dbReference>
<keyword evidence="6" id="KW-0238">DNA-binding</keyword>
<dbReference type="Proteomes" id="UP000677054">
    <property type="component" value="Unassembled WGS sequence"/>
</dbReference>
<evidence type="ECO:0000256" key="3">
    <source>
        <dbReference type="ARBA" id="ARBA00022737"/>
    </source>
</evidence>
<dbReference type="GO" id="GO:0003677">
    <property type="term" value="F:DNA binding"/>
    <property type="evidence" value="ECO:0007669"/>
    <property type="project" value="UniProtKB-KW"/>
</dbReference>
<protein>
    <submittedName>
        <fullName evidence="11">Uncharacterized protein</fullName>
    </submittedName>
</protein>
<dbReference type="InterPro" id="IPR011333">
    <property type="entry name" value="SKP1/BTB/POZ_sf"/>
</dbReference>
<keyword evidence="7" id="KW-0539">Nucleus</keyword>
<dbReference type="InterPro" id="IPR000210">
    <property type="entry name" value="BTB/POZ_dom"/>
</dbReference>
<dbReference type="EMBL" id="LR900573">
    <property type="protein sequence ID" value="CAD7246157.1"/>
    <property type="molecule type" value="Genomic_DNA"/>
</dbReference>
<keyword evidence="2" id="KW-0479">Metal-binding</keyword>
<dbReference type="SUPFAM" id="SSF54695">
    <property type="entry name" value="POZ domain"/>
    <property type="match status" value="1"/>
</dbReference>
<dbReference type="EMBL" id="CAJPEV010001056">
    <property type="protein sequence ID" value="CAG0890423.1"/>
    <property type="molecule type" value="Genomic_DNA"/>
</dbReference>
<gene>
    <name evidence="11" type="ORF">DSTB1V02_LOCUS6014</name>
</gene>
<feature type="domain" description="C2H2-type" evidence="10">
    <location>
        <begin position="346"/>
        <end position="373"/>
    </location>
</feature>
<dbReference type="GO" id="GO:0048666">
    <property type="term" value="P:neuron development"/>
    <property type="evidence" value="ECO:0007669"/>
    <property type="project" value="UniProtKB-ARBA"/>
</dbReference>
<sequence length="375" mass="42186">MAVESNLEWSTQCTGAFAAFNQFLNQETLVDITLSCDGQVFRAHKLVLCARSGFFKRTLQHDANANPIMYFFGVPIHLMKLLVHFLYTGEANVNQKDLDKFLELAKALEVNGLQKTNFQSGPSSRNIIPVSDIHEALAHKRKSFNQSDVFHHEVLYAKKTKVQGIISKSPSTKSLKKKVSFMESNRREGASYDLAKKEMGNSLDGLKGFVDPGHLVQEEKIHGISIQDTNSQGSGLVMSYLLDFSAKDEERDFMVLQNLDMCLQPGTNQQEEVGSQSVENLTSIPENIPPDVDPVTVTSFVKYIWSGRTLTEGRNKVYFCQLCPYKSPTSSHAKTHVVVHTRERSHVCNECGKAYLQSAHLIRHLRHHEKKGSEE</sequence>
<evidence type="ECO:0000256" key="6">
    <source>
        <dbReference type="ARBA" id="ARBA00023125"/>
    </source>
</evidence>
<dbReference type="Gene3D" id="3.30.710.10">
    <property type="entry name" value="Potassium Channel Kv1.1, Chain A"/>
    <property type="match status" value="1"/>
</dbReference>
<dbReference type="SMART" id="SM00355">
    <property type="entry name" value="ZnF_C2H2"/>
    <property type="match status" value="2"/>
</dbReference>
<dbReference type="FunFam" id="3.30.160.60:FF:000045">
    <property type="entry name" value="ZFP69 zinc finger protein B"/>
    <property type="match status" value="1"/>
</dbReference>
<accession>A0A7R8X989</accession>
<dbReference type="GO" id="GO:0005634">
    <property type="term" value="C:nucleus"/>
    <property type="evidence" value="ECO:0007669"/>
    <property type="project" value="UniProtKB-SubCell"/>
</dbReference>
<organism evidence="11">
    <name type="scientific">Darwinula stevensoni</name>
    <dbReference type="NCBI Taxonomy" id="69355"/>
    <lineage>
        <taxon>Eukaryota</taxon>
        <taxon>Metazoa</taxon>
        <taxon>Ecdysozoa</taxon>
        <taxon>Arthropoda</taxon>
        <taxon>Crustacea</taxon>
        <taxon>Oligostraca</taxon>
        <taxon>Ostracoda</taxon>
        <taxon>Podocopa</taxon>
        <taxon>Podocopida</taxon>
        <taxon>Darwinulocopina</taxon>
        <taxon>Darwinuloidea</taxon>
        <taxon>Darwinulidae</taxon>
        <taxon>Darwinula</taxon>
    </lineage>
</organism>
<dbReference type="GO" id="GO:0006357">
    <property type="term" value="P:regulation of transcription by RNA polymerase II"/>
    <property type="evidence" value="ECO:0007669"/>
    <property type="project" value="TreeGrafter"/>
</dbReference>
<evidence type="ECO:0000256" key="5">
    <source>
        <dbReference type="ARBA" id="ARBA00022833"/>
    </source>
</evidence>
<dbReference type="GO" id="GO:0003006">
    <property type="term" value="P:developmental process involved in reproduction"/>
    <property type="evidence" value="ECO:0007669"/>
    <property type="project" value="UniProtKB-ARBA"/>
</dbReference>
<dbReference type="PANTHER" id="PTHR23110:SF99">
    <property type="entry name" value="BROAD-COMPLEX CORE PROTEIN ISOFORM 6"/>
    <property type="match status" value="1"/>
</dbReference>
<dbReference type="Gene3D" id="3.30.160.60">
    <property type="entry name" value="Classic Zinc Finger"/>
    <property type="match status" value="1"/>
</dbReference>